<proteinExistence type="predicted"/>
<sequence>MCFMPCQQASLGYWEQALVGFRRGCSTSQMRFCFSHPERREAAATLYGGPLLAKAAGSGELHFSSC</sequence>
<dbReference type="EMBL" id="JAUZQC010000022">
    <property type="protein sequence ID" value="KAK5851309.1"/>
    <property type="molecule type" value="Genomic_DNA"/>
</dbReference>
<accession>A0AAN8AD06</accession>
<dbReference type="AlphaFoldDB" id="A0AAN8AD06"/>
<evidence type="ECO:0000313" key="1">
    <source>
        <dbReference type="EMBL" id="KAK5851309.1"/>
    </source>
</evidence>
<evidence type="ECO:0000313" key="2">
    <source>
        <dbReference type="Proteomes" id="UP001346869"/>
    </source>
</evidence>
<gene>
    <name evidence="1" type="ORF">PBY51_002112</name>
</gene>
<name>A0AAN8AD06_ELEMC</name>
<keyword evidence="2" id="KW-1185">Reference proteome</keyword>
<reference evidence="1 2" key="1">
    <citation type="journal article" date="2023" name="Genes (Basel)">
        <title>Chromosome-Level Genome Assembly and Circadian Gene Repertoire of the Patagonia Blennie Eleginops maclovinus-The Closest Ancestral Proxy of Antarctic Cryonotothenioids.</title>
        <authorList>
            <person name="Cheng C.C."/>
            <person name="Rivera-Colon A.G."/>
            <person name="Minhas B.F."/>
            <person name="Wilson L."/>
            <person name="Rayamajhi N."/>
            <person name="Vargas-Chacoff L."/>
            <person name="Catchen J.M."/>
        </authorList>
    </citation>
    <scope>NUCLEOTIDE SEQUENCE [LARGE SCALE GENOMIC DNA]</scope>
    <source>
        <strain evidence="1">JMC-PN-2008</strain>
    </source>
</reference>
<dbReference type="Proteomes" id="UP001346869">
    <property type="component" value="Unassembled WGS sequence"/>
</dbReference>
<protein>
    <submittedName>
        <fullName evidence="1">Uncharacterized protein</fullName>
    </submittedName>
</protein>
<reference evidence="1 2" key="2">
    <citation type="journal article" date="2023" name="Mol. Biol. Evol.">
        <title>Genomics of Secondarily Temperate Adaptation in the Only Non-Antarctic Icefish.</title>
        <authorList>
            <person name="Rivera-Colon A.G."/>
            <person name="Rayamajhi N."/>
            <person name="Minhas B.F."/>
            <person name="Madrigal G."/>
            <person name="Bilyk K.T."/>
            <person name="Yoon V."/>
            <person name="Hune M."/>
            <person name="Gregory S."/>
            <person name="Cheng C.H.C."/>
            <person name="Catchen J.M."/>
        </authorList>
    </citation>
    <scope>NUCLEOTIDE SEQUENCE [LARGE SCALE GENOMIC DNA]</scope>
    <source>
        <strain evidence="1">JMC-PN-2008</strain>
    </source>
</reference>
<organism evidence="1 2">
    <name type="scientific">Eleginops maclovinus</name>
    <name type="common">Patagonian blennie</name>
    <name type="synonym">Eleginus maclovinus</name>
    <dbReference type="NCBI Taxonomy" id="56733"/>
    <lineage>
        <taxon>Eukaryota</taxon>
        <taxon>Metazoa</taxon>
        <taxon>Chordata</taxon>
        <taxon>Craniata</taxon>
        <taxon>Vertebrata</taxon>
        <taxon>Euteleostomi</taxon>
        <taxon>Actinopterygii</taxon>
        <taxon>Neopterygii</taxon>
        <taxon>Teleostei</taxon>
        <taxon>Neoteleostei</taxon>
        <taxon>Acanthomorphata</taxon>
        <taxon>Eupercaria</taxon>
        <taxon>Perciformes</taxon>
        <taxon>Notothenioidei</taxon>
        <taxon>Eleginopidae</taxon>
        <taxon>Eleginops</taxon>
    </lineage>
</organism>
<comment type="caution">
    <text evidence="1">The sequence shown here is derived from an EMBL/GenBank/DDBJ whole genome shotgun (WGS) entry which is preliminary data.</text>
</comment>